<reference evidence="14" key="1">
    <citation type="journal article" date="2011" name="Nat. Biotechnol.">
        <title>Genome sequencing and comparison of two nonhuman primate animal models, the cynomolgus and Chinese rhesus macaques.</title>
        <authorList>
            <person name="Yan G."/>
            <person name="Zhang G."/>
            <person name="Fang X."/>
            <person name="Zhang Y."/>
            <person name="Li C."/>
            <person name="Ling F."/>
            <person name="Cooper D.N."/>
            <person name="Li Q."/>
            <person name="Li Y."/>
            <person name="van Gool A.J."/>
            <person name="Du H."/>
            <person name="Chen J."/>
            <person name="Chen R."/>
            <person name="Zhang P."/>
            <person name="Huang Z."/>
            <person name="Thompson J.R."/>
            <person name="Meng Y."/>
            <person name="Bai Y."/>
            <person name="Wang J."/>
            <person name="Zhuo M."/>
            <person name="Wang T."/>
            <person name="Huang Y."/>
            <person name="Wei L."/>
            <person name="Li J."/>
            <person name="Wang Z."/>
            <person name="Hu H."/>
            <person name="Yang P."/>
            <person name="Le L."/>
            <person name="Stenson P.D."/>
            <person name="Li B."/>
            <person name="Liu X."/>
            <person name="Ball E.V."/>
            <person name="An N."/>
            <person name="Huang Q."/>
            <person name="Zhang Y."/>
            <person name="Fan W."/>
            <person name="Zhang X."/>
            <person name="Li Y."/>
            <person name="Wang W."/>
            <person name="Katze M.G."/>
            <person name="Su B."/>
            <person name="Nielsen R."/>
            <person name="Yang H."/>
            <person name="Wang J."/>
            <person name="Wang X."/>
            <person name="Wang J."/>
        </authorList>
    </citation>
    <scope>NUCLEOTIDE SEQUENCE [LARGE SCALE GENOMIC DNA]</scope>
    <source>
        <strain evidence="14">CR-5</strain>
    </source>
</reference>
<protein>
    <recommendedName>
        <fullName evidence="10">Cilia- and flagella-associated protein 251</fullName>
    </recommendedName>
    <alternativeName>
        <fullName evidence="12">WD repeat-containing protein 66</fullName>
    </alternativeName>
</protein>
<evidence type="ECO:0000256" key="11">
    <source>
        <dbReference type="ARBA" id="ARBA00055387"/>
    </source>
</evidence>
<accession>G7N618</accession>
<dbReference type="PANTHER" id="PTHR13720">
    <property type="entry name" value="WD-40 REPEAT PROTEIN"/>
    <property type="match status" value="1"/>
</dbReference>
<feature type="compositionally biased region" description="Polar residues" evidence="13">
    <location>
        <begin position="112"/>
        <end position="122"/>
    </location>
</feature>
<sequence>MSDAEEAPGEATGENGETEMKAEEEPNPNYKEVENLQQESKDDTLAWRESQEEERKMGEEEKEEEGKEDKKIVMEETEEVAGEAQEKEASGIQEETTVEPQEVTESMIRLETQITDSQSITSGIFPKAQRGSKSKPSLQLEDAETDELLRGLSTQLEFLDLDQISPEEQQISSPERQPSGELEEKTDWMLQDELGRERRDLEPENREEGQESRVSNIQSEAGISRESLVSSTTEDILFERDESAPVYPLTMTWSFGWNSSLPVYYIREEKQRVLLYVCAHTAIIYNVLRNNQHHLQGHANIISCLCVSEDRRWIATADKGPDCLVIIWDSFTGIPVHTIFDSCPEGNGIRAMAMTHDAKYLATISDAEVQKVCIWKWTLAVETPACTLELPKEYGVQNYLTFNPTNNKELVSNSKTQAIYYAWYEERDTLAHSAPLLTEKTFNKLVGKFSQSIFHLNLTQILSATMEGKLVVWDIHRPPSSASTFLGFPYIKPCKLVHLQKEGITVLTTIDSYIVTGDIKGNIKFYDHTLSIVNWYSHLKLGAIRTLSFSKTPATPPTEKSNYPPDCTLKGDLFVVRNFIIGTSDAAVYHLTTDGTKLEKLFVEPKDAICAISCHPYQPLIAIGSICGMIKVWNYENKQYLFSRVFEKGLGVQSLTYNPEGALLGAGFTEGTVYILDAMSLENESPEPFKYSRTSVTHISFSHDSQYMATADRSFTVAVYMLVVRNGQRVWEYLARLRSHRKSIRSLLFGVYLDSNEPRLLSLGADRLLIEYDLLRSYKDCLEVLDIHHTDQGCYPTCMVWYPPLTRELFLLICNSGYKVKLFNSTTKMCRKTLMGPAYGSPIEQTQVLPVRSMAELQKRYLVFINRDKVGLQILPVDGNPHKTSAIVCHPNGVAGMAISYDGRYAFTAGGHDRSVVQWKITLSVLEAAVSLGGEDLTPFYGLLSGGREGKFYRELEDYFYYSQLRSQGIDTMETRKVSEYICLSELPFVMRAIGFYPSEEEIDDIFNEIKFGEYVDTGKLIDKINLPDFLKVYLNHKPPFGNTMSGIHKSFEVLGYTNSKGKKAIRREDFLRLLVTKGEHMTEEEMLDCFASLFGLNPEGWKSEPATSSVKGSEICLEEELPDEITAEIFATEILGLTISEDSGQDGQ</sequence>
<evidence type="ECO:0000313" key="14">
    <source>
        <dbReference type="EMBL" id="EHH21275.1"/>
    </source>
</evidence>
<proteinExistence type="predicted"/>
<dbReference type="SUPFAM" id="SSF50978">
    <property type="entry name" value="WD40 repeat-like"/>
    <property type="match status" value="1"/>
</dbReference>
<feature type="region of interest" description="Disordered" evidence="13">
    <location>
        <begin position="163"/>
        <end position="218"/>
    </location>
</feature>
<dbReference type="Pfam" id="PF00400">
    <property type="entry name" value="WD40"/>
    <property type="match status" value="3"/>
</dbReference>
<keyword evidence="5" id="KW-0677">Repeat</keyword>
<feature type="region of interest" description="Disordered" evidence="13">
    <location>
        <begin position="1"/>
        <end position="146"/>
    </location>
</feature>
<gene>
    <name evidence="14" type="ORF">EGK_04293</name>
</gene>
<feature type="compositionally biased region" description="Polar residues" evidence="13">
    <location>
        <begin position="166"/>
        <end position="176"/>
    </location>
</feature>
<keyword evidence="8" id="KW-0206">Cytoskeleton</keyword>
<evidence type="ECO:0000256" key="7">
    <source>
        <dbReference type="ARBA" id="ARBA00023069"/>
    </source>
</evidence>
<comment type="function">
    <text evidence="11">Involved in spermatozoa motility. May also regulate cilium motility through its role in the assembly of the axonemal radial spokes.</text>
</comment>
<evidence type="ECO:0000256" key="6">
    <source>
        <dbReference type="ARBA" id="ARBA00022846"/>
    </source>
</evidence>
<keyword evidence="6" id="KW-0282">Flagellum</keyword>
<dbReference type="GO" id="GO:0005930">
    <property type="term" value="C:axoneme"/>
    <property type="evidence" value="ECO:0007669"/>
    <property type="project" value="UniProtKB-SubCell"/>
</dbReference>
<dbReference type="InterPro" id="IPR011047">
    <property type="entry name" value="Quinoprotein_ADH-like_sf"/>
</dbReference>
<dbReference type="InterPro" id="IPR050630">
    <property type="entry name" value="WD_repeat_EMAP"/>
</dbReference>
<dbReference type="Gene3D" id="2.130.10.10">
    <property type="entry name" value="YVTN repeat-like/Quinoprotein amine dehydrogenase"/>
    <property type="match status" value="2"/>
</dbReference>
<keyword evidence="3" id="KW-0963">Cytoplasm</keyword>
<dbReference type="FunFam" id="2.130.10.10:FF:000427">
    <property type="entry name" value="WD repeat domain 66"/>
    <property type="match status" value="1"/>
</dbReference>
<dbReference type="EMBL" id="CM001263">
    <property type="protein sequence ID" value="EHH21275.1"/>
    <property type="molecule type" value="Genomic_DNA"/>
</dbReference>
<organism evidence="14">
    <name type="scientific">Macaca mulatta</name>
    <name type="common">Rhesus macaque</name>
    <dbReference type="NCBI Taxonomy" id="9544"/>
    <lineage>
        <taxon>Eukaryota</taxon>
        <taxon>Metazoa</taxon>
        <taxon>Chordata</taxon>
        <taxon>Craniata</taxon>
        <taxon>Vertebrata</taxon>
        <taxon>Euteleostomi</taxon>
        <taxon>Mammalia</taxon>
        <taxon>Eutheria</taxon>
        <taxon>Euarchontoglires</taxon>
        <taxon>Primates</taxon>
        <taxon>Haplorrhini</taxon>
        <taxon>Catarrhini</taxon>
        <taxon>Cercopithecidae</taxon>
        <taxon>Cercopithecinae</taxon>
        <taxon>Macaca</taxon>
    </lineage>
</organism>
<dbReference type="InterPro" id="IPR011992">
    <property type="entry name" value="EF-hand-dom_pair"/>
</dbReference>
<keyword evidence="9" id="KW-0966">Cell projection</keyword>
<dbReference type="SUPFAM" id="SSF47473">
    <property type="entry name" value="EF-hand"/>
    <property type="match status" value="1"/>
</dbReference>
<feature type="compositionally biased region" description="Low complexity" evidence="13">
    <location>
        <begin position="93"/>
        <end position="105"/>
    </location>
</feature>
<feature type="compositionally biased region" description="Basic and acidic residues" evidence="13">
    <location>
        <begin position="31"/>
        <end position="74"/>
    </location>
</feature>
<evidence type="ECO:0000256" key="8">
    <source>
        <dbReference type="ARBA" id="ARBA00023212"/>
    </source>
</evidence>
<dbReference type="SMART" id="SM00320">
    <property type="entry name" value="WD40"/>
    <property type="match status" value="9"/>
</dbReference>
<dbReference type="InterPro" id="IPR015943">
    <property type="entry name" value="WD40/YVTN_repeat-like_dom_sf"/>
</dbReference>
<dbReference type="PANTHER" id="PTHR13720:SF13">
    <property type="entry name" value="CILIA- AND FLAGELLA-ASSOCIATED PROTEIN 251"/>
    <property type="match status" value="1"/>
</dbReference>
<evidence type="ECO:0000256" key="2">
    <source>
        <dbReference type="ARBA" id="ARBA00004430"/>
    </source>
</evidence>
<keyword evidence="4" id="KW-0853">WD repeat</keyword>
<evidence type="ECO:0000256" key="4">
    <source>
        <dbReference type="ARBA" id="ARBA00022574"/>
    </source>
</evidence>
<evidence type="ECO:0000256" key="1">
    <source>
        <dbReference type="ARBA" id="ARBA00004230"/>
    </source>
</evidence>
<evidence type="ECO:0000256" key="5">
    <source>
        <dbReference type="ARBA" id="ARBA00022737"/>
    </source>
</evidence>
<evidence type="ECO:0000256" key="9">
    <source>
        <dbReference type="ARBA" id="ARBA00023273"/>
    </source>
</evidence>
<dbReference type="HOGENOM" id="CLU_007087_0_0_1"/>
<evidence type="ECO:0000256" key="12">
    <source>
        <dbReference type="ARBA" id="ARBA00075731"/>
    </source>
</evidence>
<dbReference type="Proteomes" id="UP000013456">
    <property type="component" value="Chromosome 11"/>
</dbReference>
<keyword evidence="7" id="KW-0969">Cilium</keyword>
<dbReference type="InterPro" id="IPR001680">
    <property type="entry name" value="WD40_rpt"/>
</dbReference>
<dbReference type="Gene3D" id="1.10.238.10">
    <property type="entry name" value="EF-hand"/>
    <property type="match status" value="1"/>
</dbReference>
<dbReference type="FunFam" id="1.10.238.10:FF:000245">
    <property type="entry name" value="WD repeat domain 66"/>
    <property type="match status" value="1"/>
</dbReference>
<dbReference type="GO" id="GO:0031514">
    <property type="term" value="C:motile cilium"/>
    <property type="evidence" value="ECO:0007669"/>
    <property type="project" value="UniProtKB-SubCell"/>
</dbReference>
<comment type="subcellular location">
    <subcellularLocation>
        <location evidence="1">Cell projection</location>
        <location evidence="1">Cilium</location>
        <location evidence="1">Flagellum</location>
    </subcellularLocation>
    <subcellularLocation>
        <location evidence="2">Cytoplasm</location>
        <location evidence="2">Cytoskeleton</location>
        <location evidence="2">Cilium axoneme</location>
    </subcellularLocation>
</comment>
<feature type="compositionally biased region" description="Basic and acidic residues" evidence="13">
    <location>
        <begin position="182"/>
        <end position="211"/>
    </location>
</feature>
<evidence type="ECO:0000256" key="10">
    <source>
        <dbReference type="ARBA" id="ARBA00040994"/>
    </source>
</evidence>
<evidence type="ECO:0000256" key="3">
    <source>
        <dbReference type="ARBA" id="ARBA00022490"/>
    </source>
</evidence>
<dbReference type="SUPFAM" id="SSF50998">
    <property type="entry name" value="Quinoprotein alcohol dehydrogenase-like"/>
    <property type="match status" value="1"/>
</dbReference>
<evidence type="ECO:0000256" key="13">
    <source>
        <dbReference type="SAM" id="MobiDB-lite"/>
    </source>
</evidence>
<dbReference type="AlphaFoldDB" id="G7N618"/>
<name>G7N618_MACMU</name>
<dbReference type="InterPro" id="IPR036322">
    <property type="entry name" value="WD40_repeat_dom_sf"/>
</dbReference>